<organism evidence="2 3">
    <name type="scientific">Cirrhinus mrigala</name>
    <name type="common">Mrigala</name>
    <dbReference type="NCBI Taxonomy" id="683832"/>
    <lineage>
        <taxon>Eukaryota</taxon>
        <taxon>Metazoa</taxon>
        <taxon>Chordata</taxon>
        <taxon>Craniata</taxon>
        <taxon>Vertebrata</taxon>
        <taxon>Euteleostomi</taxon>
        <taxon>Actinopterygii</taxon>
        <taxon>Neopterygii</taxon>
        <taxon>Teleostei</taxon>
        <taxon>Ostariophysi</taxon>
        <taxon>Cypriniformes</taxon>
        <taxon>Cyprinidae</taxon>
        <taxon>Labeoninae</taxon>
        <taxon>Labeonini</taxon>
        <taxon>Cirrhinus</taxon>
    </lineage>
</organism>
<dbReference type="Proteomes" id="UP001529510">
    <property type="component" value="Unassembled WGS sequence"/>
</dbReference>
<dbReference type="InterPro" id="IPR000082">
    <property type="entry name" value="SEA_dom"/>
</dbReference>
<dbReference type="PROSITE" id="PS50024">
    <property type="entry name" value="SEA"/>
    <property type="match status" value="1"/>
</dbReference>
<accession>A0ABD0PLH6</accession>
<comment type="caution">
    <text evidence="2">The sequence shown here is derived from an EMBL/GenBank/DDBJ whole genome shotgun (WGS) entry which is preliminary data.</text>
</comment>
<feature type="non-terminal residue" evidence="2">
    <location>
        <position position="1"/>
    </location>
</feature>
<evidence type="ECO:0000313" key="2">
    <source>
        <dbReference type="EMBL" id="KAL0174870.1"/>
    </source>
</evidence>
<protein>
    <recommendedName>
        <fullName evidence="1">SEA domain-containing protein</fullName>
    </recommendedName>
</protein>
<proteinExistence type="predicted"/>
<evidence type="ECO:0000259" key="1">
    <source>
        <dbReference type="PROSITE" id="PS50024"/>
    </source>
</evidence>
<dbReference type="AlphaFoldDB" id="A0ABD0PLH6"/>
<dbReference type="EMBL" id="JAMKFB020000015">
    <property type="protein sequence ID" value="KAL0174870.1"/>
    <property type="molecule type" value="Genomic_DNA"/>
</dbReference>
<reference evidence="2 3" key="1">
    <citation type="submission" date="2024-05" db="EMBL/GenBank/DDBJ databases">
        <title>Genome sequencing and assembly of Indian major carp, Cirrhinus mrigala (Hamilton, 1822).</title>
        <authorList>
            <person name="Mohindra V."/>
            <person name="Chowdhury L.M."/>
            <person name="Lal K."/>
            <person name="Jena J.K."/>
        </authorList>
    </citation>
    <scope>NUCLEOTIDE SEQUENCE [LARGE SCALE GENOMIC DNA]</scope>
    <source>
        <strain evidence="2">CM1030</strain>
        <tissue evidence="2">Blood</tissue>
    </source>
</reference>
<name>A0ABD0PLH6_CIRMR</name>
<gene>
    <name evidence="2" type="ORF">M9458_030838</name>
</gene>
<evidence type="ECO:0000313" key="3">
    <source>
        <dbReference type="Proteomes" id="UP001529510"/>
    </source>
</evidence>
<feature type="domain" description="SEA" evidence="1">
    <location>
        <begin position="16"/>
        <end position="53"/>
    </location>
</feature>
<keyword evidence="3" id="KW-1185">Reference proteome</keyword>
<sequence length="53" mass="5974">SKELLNTSTIYEPSPSTLVYSGQIKLLKPVYSPVYENPESAEFREVARELEGI</sequence>
<feature type="non-terminal residue" evidence="2">
    <location>
        <position position="53"/>
    </location>
</feature>